<proteinExistence type="predicted"/>
<dbReference type="Pfam" id="PF13673">
    <property type="entry name" value="Acetyltransf_10"/>
    <property type="match status" value="1"/>
</dbReference>
<evidence type="ECO:0000256" key="1">
    <source>
        <dbReference type="ARBA" id="ARBA00022679"/>
    </source>
</evidence>
<dbReference type="SUPFAM" id="SSF55729">
    <property type="entry name" value="Acyl-CoA N-acyltransferases (Nat)"/>
    <property type="match status" value="1"/>
</dbReference>
<evidence type="ECO:0000313" key="5">
    <source>
        <dbReference type="Proteomes" id="UP000199187"/>
    </source>
</evidence>
<sequence>MTIRLAVPEEAETLWQIRNAAIQHGCKEVYSPQVIEAWTPQAMPDNYRVVIAENPFYVAITPENIPVATGYLDLRTGSVEAIFTLPQWRGKGLASAIIAVLKQEAQRRGFTRLTLASTPNACRFYQQQGFRVIQENRYHSKMARADLRCFDMGCELTPGE</sequence>
<dbReference type="PANTHER" id="PTHR43877">
    <property type="entry name" value="AMINOALKYLPHOSPHONATE N-ACETYLTRANSFERASE-RELATED-RELATED"/>
    <property type="match status" value="1"/>
</dbReference>
<evidence type="ECO:0000313" key="4">
    <source>
        <dbReference type="EMBL" id="SFT66013.1"/>
    </source>
</evidence>
<organism evidence="4 5">
    <name type="scientific">Kosakonia arachidis</name>
    <dbReference type="NCBI Taxonomy" id="551989"/>
    <lineage>
        <taxon>Bacteria</taxon>
        <taxon>Pseudomonadati</taxon>
        <taxon>Pseudomonadota</taxon>
        <taxon>Gammaproteobacteria</taxon>
        <taxon>Enterobacterales</taxon>
        <taxon>Enterobacteriaceae</taxon>
        <taxon>Kosakonia</taxon>
    </lineage>
</organism>
<dbReference type="Proteomes" id="UP000199187">
    <property type="component" value="Unassembled WGS sequence"/>
</dbReference>
<reference evidence="5" key="1">
    <citation type="submission" date="2016-10" db="EMBL/GenBank/DDBJ databases">
        <authorList>
            <person name="Varghese N."/>
            <person name="Submissions S."/>
        </authorList>
    </citation>
    <scope>NUCLEOTIDE SEQUENCE [LARGE SCALE GENOMIC DNA]</scope>
    <source>
        <strain evidence="5">Ah-143</strain>
    </source>
</reference>
<dbReference type="PROSITE" id="PS51186">
    <property type="entry name" value="GNAT"/>
    <property type="match status" value="1"/>
</dbReference>
<accession>A0A1I6ZTK7</accession>
<dbReference type="InterPro" id="IPR016181">
    <property type="entry name" value="Acyl_CoA_acyltransferase"/>
</dbReference>
<evidence type="ECO:0000259" key="3">
    <source>
        <dbReference type="PROSITE" id="PS51186"/>
    </source>
</evidence>
<dbReference type="AlphaFoldDB" id="A0A1I6ZTK7"/>
<dbReference type="GO" id="GO:0016747">
    <property type="term" value="F:acyltransferase activity, transferring groups other than amino-acyl groups"/>
    <property type="evidence" value="ECO:0007669"/>
    <property type="project" value="InterPro"/>
</dbReference>
<keyword evidence="2 4" id="KW-0012">Acyltransferase</keyword>
<dbReference type="CDD" id="cd04301">
    <property type="entry name" value="NAT_SF"/>
    <property type="match status" value="1"/>
</dbReference>
<evidence type="ECO:0000256" key="2">
    <source>
        <dbReference type="ARBA" id="ARBA00023315"/>
    </source>
</evidence>
<dbReference type="PANTHER" id="PTHR43877:SF2">
    <property type="entry name" value="AMINOALKYLPHOSPHONATE N-ACETYLTRANSFERASE-RELATED"/>
    <property type="match status" value="1"/>
</dbReference>
<keyword evidence="5" id="KW-1185">Reference proteome</keyword>
<name>A0A1I6ZTK7_9ENTR</name>
<dbReference type="Gene3D" id="3.40.630.30">
    <property type="match status" value="1"/>
</dbReference>
<dbReference type="InterPro" id="IPR000182">
    <property type="entry name" value="GNAT_dom"/>
</dbReference>
<dbReference type="InterPro" id="IPR050832">
    <property type="entry name" value="Bact_Acetyltransf"/>
</dbReference>
<dbReference type="EMBL" id="FPAU01000001">
    <property type="protein sequence ID" value="SFT66013.1"/>
    <property type="molecule type" value="Genomic_DNA"/>
</dbReference>
<dbReference type="OrthoDB" id="7356080at2"/>
<protein>
    <submittedName>
        <fullName evidence="4">L-amino acid N-acyltransferase YncA</fullName>
    </submittedName>
</protein>
<keyword evidence="1 4" id="KW-0808">Transferase</keyword>
<feature type="domain" description="N-acetyltransferase" evidence="3">
    <location>
        <begin position="1"/>
        <end position="157"/>
    </location>
</feature>
<gene>
    <name evidence="4" type="ORF">SAMN05192562_1011355</name>
</gene>
<dbReference type="RefSeq" id="WP_090120297.1">
    <property type="nucleotide sequence ID" value="NZ_CP045300.1"/>
</dbReference>